<evidence type="ECO:0000256" key="2">
    <source>
        <dbReference type="ARBA" id="ARBA00006472"/>
    </source>
</evidence>
<keyword evidence="3 4" id="KW-0456">Lyase</keyword>
<organism evidence="5 6">
    <name type="scientific">Candidatus Woesebacteria bacterium RIFCSPLOWO2_01_FULL_39_10</name>
    <dbReference type="NCBI Taxonomy" id="1802516"/>
    <lineage>
        <taxon>Bacteria</taxon>
        <taxon>Candidatus Woeseibacteriota</taxon>
    </lineage>
</organism>
<proteinExistence type="inferred from homology"/>
<comment type="caution">
    <text evidence="5">The sequence shown here is derived from an EMBL/GenBank/DDBJ whole genome shotgun (WGS) entry which is preliminary data.</text>
</comment>
<evidence type="ECO:0000256" key="4">
    <source>
        <dbReference type="HAMAP-Rule" id="MF_00434"/>
    </source>
</evidence>
<dbReference type="PANTHER" id="PTHR12599">
    <property type="entry name" value="PTERIN-4-ALPHA-CARBINOLAMINE DEHYDRATASE"/>
    <property type="match status" value="1"/>
</dbReference>
<dbReference type="EC" id="4.2.1.96" evidence="4"/>
<dbReference type="InterPro" id="IPR001533">
    <property type="entry name" value="Pterin_deHydtase"/>
</dbReference>
<evidence type="ECO:0000256" key="1">
    <source>
        <dbReference type="ARBA" id="ARBA00001554"/>
    </source>
</evidence>
<dbReference type="CDD" id="cd00488">
    <property type="entry name" value="PCD_DCoH"/>
    <property type="match status" value="1"/>
</dbReference>
<name>A0A1F8B5A0_9BACT</name>
<dbReference type="InterPro" id="IPR036428">
    <property type="entry name" value="PCD_sf"/>
</dbReference>
<dbReference type="Proteomes" id="UP000179018">
    <property type="component" value="Unassembled WGS sequence"/>
</dbReference>
<dbReference type="GO" id="GO:0006729">
    <property type="term" value="P:tetrahydrobiopterin biosynthetic process"/>
    <property type="evidence" value="ECO:0007669"/>
    <property type="project" value="InterPro"/>
</dbReference>
<evidence type="ECO:0000313" key="5">
    <source>
        <dbReference type="EMBL" id="OGM58558.1"/>
    </source>
</evidence>
<dbReference type="SUPFAM" id="SSF55248">
    <property type="entry name" value="PCD-like"/>
    <property type="match status" value="1"/>
</dbReference>
<dbReference type="EMBL" id="MGHC01000034">
    <property type="protein sequence ID" value="OGM58558.1"/>
    <property type="molecule type" value="Genomic_DNA"/>
</dbReference>
<dbReference type="GO" id="GO:0008124">
    <property type="term" value="F:4-alpha-hydroxytetrahydrobiopterin dehydratase activity"/>
    <property type="evidence" value="ECO:0007669"/>
    <property type="project" value="UniProtKB-UniRule"/>
</dbReference>
<gene>
    <name evidence="5" type="ORF">A3A75_02460</name>
</gene>
<dbReference type="Pfam" id="PF01329">
    <property type="entry name" value="Pterin_4a"/>
    <property type="match status" value="1"/>
</dbReference>
<dbReference type="Gene3D" id="3.30.1360.20">
    <property type="entry name" value="Transcriptional coactivator/pterin dehydratase"/>
    <property type="match status" value="1"/>
</dbReference>
<accession>A0A1F8B5A0</accession>
<protein>
    <recommendedName>
        <fullName evidence="4">Putative pterin-4-alpha-carbinolamine dehydratase</fullName>
        <shortName evidence="4">PHS</shortName>
        <ecNumber evidence="4">4.2.1.96</ecNumber>
    </recommendedName>
    <alternativeName>
        <fullName evidence="4">4-alpha-hydroxy-tetrahydropterin dehydratase</fullName>
    </alternativeName>
    <alternativeName>
        <fullName evidence="4">Pterin carbinolamine dehydratase</fullName>
        <shortName evidence="4">PCD</shortName>
    </alternativeName>
</protein>
<sequence length="111" mass="12499">MKDLTKIKCVPCEGGMPPMEISEVKKLLEQTPGWSADANLKIEKVFEFKNFRQAFSFLTQVALLAESEGHHPDFSLFSWNKVKITLSTHAIGGLSQNDFILAAKINKFLEK</sequence>
<comment type="similarity">
    <text evidence="2 4">Belongs to the pterin-4-alpha-carbinolamine dehydratase family.</text>
</comment>
<evidence type="ECO:0000313" key="6">
    <source>
        <dbReference type="Proteomes" id="UP000179018"/>
    </source>
</evidence>
<reference evidence="5 6" key="1">
    <citation type="journal article" date="2016" name="Nat. Commun.">
        <title>Thousands of microbial genomes shed light on interconnected biogeochemical processes in an aquifer system.</title>
        <authorList>
            <person name="Anantharaman K."/>
            <person name="Brown C.T."/>
            <person name="Hug L.A."/>
            <person name="Sharon I."/>
            <person name="Castelle C.J."/>
            <person name="Probst A.J."/>
            <person name="Thomas B.C."/>
            <person name="Singh A."/>
            <person name="Wilkins M.J."/>
            <person name="Karaoz U."/>
            <person name="Brodie E.L."/>
            <person name="Williams K.H."/>
            <person name="Hubbard S.S."/>
            <person name="Banfield J.F."/>
        </authorList>
    </citation>
    <scope>NUCLEOTIDE SEQUENCE [LARGE SCALE GENOMIC DNA]</scope>
</reference>
<dbReference type="STRING" id="1802516.A3A75_02460"/>
<comment type="catalytic activity">
    <reaction evidence="1 4">
        <text>(4aS,6R)-4a-hydroxy-L-erythro-5,6,7,8-tetrahydrobiopterin = (6R)-L-erythro-6,7-dihydrobiopterin + H2O</text>
        <dbReference type="Rhea" id="RHEA:11920"/>
        <dbReference type="ChEBI" id="CHEBI:15377"/>
        <dbReference type="ChEBI" id="CHEBI:15642"/>
        <dbReference type="ChEBI" id="CHEBI:43120"/>
        <dbReference type="EC" id="4.2.1.96"/>
    </reaction>
</comment>
<dbReference type="PANTHER" id="PTHR12599:SF0">
    <property type="entry name" value="PTERIN-4-ALPHA-CARBINOLAMINE DEHYDRATASE"/>
    <property type="match status" value="1"/>
</dbReference>
<dbReference type="AlphaFoldDB" id="A0A1F8B5A0"/>
<dbReference type="HAMAP" id="MF_00434">
    <property type="entry name" value="Pterin_4_alpha"/>
    <property type="match status" value="1"/>
</dbReference>
<evidence type="ECO:0000256" key="3">
    <source>
        <dbReference type="ARBA" id="ARBA00023239"/>
    </source>
</evidence>